<dbReference type="PANTHER" id="PTHR10742:SF418">
    <property type="entry name" value="AMINE OXIDASE DOMAIN-CONTAINING PROTEIN"/>
    <property type="match status" value="1"/>
</dbReference>
<dbReference type="PANTHER" id="PTHR10742">
    <property type="entry name" value="FLAVIN MONOAMINE OXIDASE"/>
    <property type="match status" value="1"/>
</dbReference>
<sequence>MRILDLATEFLPNNGDLEESLLKIVDSSNKHYIKDALWKRQLMKVQMKTLLVSLDEDGFCTKGSLSNVVCSLFVQYFASGNYGFVKILNWNDLIDQEIESTRELLEEAISILNKYAQQSGHERCKEIFSVVIKNHRLKLAGKRGWSQQSKCLYSTGFRLIDTTASSISSDICLLVYKPDLIPNFQVEDGVVGDYVETSAVLNICEDLISSLSVSEEGRQEAQCIQSCMKTVNESSTLMLNTVRSSFPWNGLAGPSPDNQVVIVGGGLAGLSASLSLSKAGFDVVLLEAANYLGGRVKQAQPFKGFGSFDLGGEFIHGSNTVVNKLALDNGWLVLPAAQSEDEEEGEKIYYKGKFYSLSSKQPEIKVARDTWEEIISSRYNHQGNEDGSLSDFLNDRLQDKGLSQDVLDIIDYWKLKISAGSLTHYGVREGRRRMESKFEWGLGNCRLAESYSQLVKYYLDNTTDVDKRLNWQVKKIVWKDEDRHRLNAGGRILLKNQHGEIITAKYVVITVPLTILKDRDITFVPELTADKNRAINTIQMLGAWKIICQFKRRFWPEKLHQIYSVRGFTSEIWMWSRDSAVNDDKCHVVVGFETAESAEQKSILSGQQVLEGFLGYLDEMFSTPSDARPATDSFLDYVYFHWSNHPYIRGGYTSPTANAYDLRHVIATPVEDRLFFAGEATSLRSCSTVPTAIETGIRVADQVCLAAGKSLCSKL</sequence>
<accession>A0ABN8N134</accession>
<dbReference type="SUPFAM" id="SSF54373">
    <property type="entry name" value="FAD-linked reductases, C-terminal domain"/>
    <property type="match status" value="1"/>
</dbReference>
<evidence type="ECO:0000313" key="3">
    <source>
        <dbReference type="Proteomes" id="UP001159405"/>
    </source>
</evidence>
<keyword evidence="3" id="KW-1185">Reference proteome</keyword>
<dbReference type="InterPro" id="IPR050281">
    <property type="entry name" value="Flavin_monoamine_oxidase"/>
</dbReference>
<reference evidence="2 3" key="1">
    <citation type="submission" date="2022-05" db="EMBL/GenBank/DDBJ databases">
        <authorList>
            <consortium name="Genoscope - CEA"/>
            <person name="William W."/>
        </authorList>
    </citation>
    <scope>NUCLEOTIDE SEQUENCE [LARGE SCALE GENOMIC DNA]</scope>
</reference>
<name>A0ABN8N134_9CNID</name>
<dbReference type="InterPro" id="IPR002937">
    <property type="entry name" value="Amino_oxidase"/>
</dbReference>
<evidence type="ECO:0000259" key="1">
    <source>
        <dbReference type="Pfam" id="PF01593"/>
    </source>
</evidence>
<dbReference type="Gene3D" id="3.50.50.60">
    <property type="entry name" value="FAD/NAD(P)-binding domain"/>
    <property type="match status" value="1"/>
</dbReference>
<proteinExistence type="predicted"/>
<comment type="caution">
    <text evidence="2">The sequence shown here is derived from an EMBL/GenBank/DDBJ whole genome shotgun (WGS) entry which is preliminary data.</text>
</comment>
<dbReference type="Proteomes" id="UP001159405">
    <property type="component" value="Unassembled WGS sequence"/>
</dbReference>
<feature type="domain" description="Amine oxidase" evidence="1">
    <location>
        <begin position="267"/>
        <end position="703"/>
    </location>
</feature>
<dbReference type="Gene3D" id="3.90.660.10">
    <property type="match status" value="1"/>
</dbReference>
<gene>
    <name evidence="2" type="ORF">PLOB_00045406</name>
</gene>
<dbReference type="Pfam" id="PF01593">
    <property type="entry name" value="Amino_oxidase"/>
    <property type="match status" value="1"/>
</dbReference>
<dbReference type="InterPro" id="IPR036188">
    <property type="entry name" value="FAD/NAD-bd_sf"/>
</dbReference>
<evidence type="ECO:0000313" key="2">
    <source>
        <dbReference type="EMBL" id="CAH3040754.1"/>
    </source>
</evidence>
<protein>
    <recommendedName>
        <fullName evidence="1">Amine oxidase domain-containing protein</fullName>
    </recommendedName>
</protein>
<dbReference type="SUPFAM" id="SSF51905">
    <property type="entry name" value="FAD/NAD(P)-binding domain"/>
    <property type="match status" value="1"/>
</dbReference>
<dbReference type="EMBL" id="CALNXK010000008">
    <property type="protein sequence ID" value="CAH3040754.1"/>
    <property type="molecule type" value="Genomic_DNA"/>
</dbReference>
<organism evidence="2 3">
    <name type="scientific">Porites lobata</name>
    <dbReference type="NCBI Taxonomy" id="104759"/>
    <lineage>
        <taxon>Eukaryota</taxon>
        <taxon>Metazoa</taxon>
        <taxon>Cnidaria</taxon>
        <taxon>Anthozoa</taxon>
        <taxon>Hexacorallia</taxon>
        <taxon>Scleractinia</taxon>
        <taxon>Fungiina</taxon>
        <taxon>Poritidae</taxon>
        <taxon>Porites</taxon>
    </lineage>
</organism>